<dbReference type="Gene3D" id="2.30.40.10">
    <property type="entry name" value="Urease, subunit C, domain 1"/>
    <property type="match status" value="1"/>
</dbReference>
<dbReference type="PANTHER" id="PTHR11113">
    <property type="entry name" value="N-ACETYLGLUCOSAMINE-6-PHOSPHATE DEACETYLASE"/>
    <property type="match status" value="1"/>
</dbReference>
<evidence type="ECO:0000256" key="3">
    <source>
        <dbReference type="ARBA" id="ARBA00018029"/>
    </source>
</evidence>
<accession>A0A2I0V1D1</accession>
<dbReference type="SUPFAM" id="SSF51338">
    <property type="entry name" value="Composite domain of metallo-dependent hydrolases"/>
    <property type="match status" value="1"/>
</dbReference>
<gene>
    <name evidence="13" type="primary">nagA</name>
    <name evidence="13" type="ORF">CRI88_07040</name>
</gene>
<dbReference type="Gene3D" id="3.20.20.140">
    <property type="entry name" value="Metal-dependent hydrolases"/>
    <property type="match status" value="1"/>
</dbReference>
<proteinExistence type="inferred from homology"/>
<dbReference type="SUPFAM" id="SSF51556">
    <property type="entry name" value="Metallo-dependent hydrolases"/>
    <property type="match status" value="1"/>
</dbReference>
<comment type="catalytic activity">
    <reaction evidence="7">
        <text>N-acetyl-D-glucosamine 6-phosphate + H2O = D-glucosamine 6-phosphate + acetate</text>
        <dbReference type="Rhea" id="RHEA:22936"/>
        <dbReference type="ChEBI" id="CHEBI:15377"/>
        <dbReference type="ChEBI" id="CHEBI:30089"/>
        <dbReference type="ChEBI" id="CHEBI:57513"/>
        <dbReference type="ChEBI" id="CHEBI:58725"/>
        <dbReference type="EC" id="3.5.1.25"/>
    </reaction>
</comment>
<dbReference type="PIRSF" id="PIRSF038994">
    <property type="entry name" value="NagA"/>
    <property type="match status" value="1"/>
</dbReference>
<dbReference type="InterPro" id="IPR006680">
    <property type="entry name" value="Amidohydro-rel"/>
</dbReference>
<dbReference type="InterPro" id="IPR011059">
    <property type="entry name" value="Metal-dep_hydrolase_composite"/>
</dbReference>
<feature type="binding site" evidence="11">
    <location>
        <position position="244"/>
    </location>
    <ligand>
        <name>Zn(2+)</name>
        <dbReference type="ChEBI" id="CHEBI:29105"/>
    </ligand>
</feature>
<dbReference type="InterPro" id="IPR003764">
    <property type="entry name" value="GlcNAc_6-P_deAcase"/>
</dbReference>
<dbReference type="PANTHER" id="PTHR11113:SF14">
    <property type="entry name" value="N-ACETYLGLUCOSAMINE-6-PHOSPHATE DEACETYLASE"/>
    <property type="match status" value="1"/>
</dbReference>
<evidence type="ECO:0000256" key="10">
    <source>
        <dbReference type="PIRSR" id="PIRSR038994-1"/>
    </source>
</evidence>
<comment type="cofactor">
    <cofactor evidence="11">
        <name>a divalent metal cation</name>
        <dbReference type="ChEBI" id="CHEBI:60240"/>
    </cofactor>
    <text evidence="11">Binds 1 divalent metal cation per subunit.</text>
</comment>
<evidence type="ECO:0000256" key="8">
    <source>
        <dbReference type="ARBA" id="ARBA00060590"/>
    </source>
</evidence>
<evidence type="ECO:0000256" key="6">
    <source>
        <dbReference type="ARBA" id="ARBA00023277"/>
    </source>
</evidence>
<evidence type="ECO:0000256" key="5">
    <source>
        <dbReference type="ARBA" id="ARBA00022801"/>
    </source>
</evidence>
<evidence type="ECO:0000256" key="11">
    <source>
        <dbReference type="PIRSR" id="PIRSR038994-3"/>
    </source>
</evidence>
<evidence type="ECO:0000256" key="7">
    <source>
        <dbReference type="ARBA" id="ARBA00047647"/>
    </source>
</evidence>
<dbReference type="FunFam" id="3.20.20.140:FF:000004">
    <property type="entry name" value="N-acetylglucosamine-6-phosphate deacetylase"/>
    <property type="match status" value="1"/>
</dbReference>
<evidence type="ECO:0000256" key="2">
    <source>
        <dbReference type="ARBA" id="ARBA00011899"/>
    </source>
</evidence>
<protein>
    <recommendedName>
        <fullName evidence="3">N-acetylglucosamine-6-phosphate deacetylase</fullName>
        <ecNumber evidence="2">3.5.1.25</ecNumber>
    </recommendedName>
</protein>
<organism evidence="13 14">
    <name type="scientific">Lysinibacillus fusiformis</name>
    <dbReference type="NCBI Taxonomy" id="28031"/>
    <lineage>
        <taxon>Bacteria</taxon>
        <taxon>Bacillati</taxon>
        <taxon>Bacillota</taxon>
        <taxon>Bacilli</taxon>
        <taxon>Bacillales</taxon>
        <taxon>Bacillaceae</taxon>
        <taxon>Lysinibacillus</taxon>
    </lineage>
</organism>
<name>A0A2I0V1D1_9BACI</name>
<evidence type="ECO:0000259" key="12">
    <source>
        <dbReference type="Pfam" id="PF01979"/>
    </source>
</evidence>
<keyword evidence="4 11" id="KW-0479">Metal-binding</keyword>
<dbReference type="Proteomes" id="UP000234956">
    <property type="component" value="Unassembled WGS sequence"/>
</dbReference>
<dbReference type="GO" id="GO:0046872">
    <property type="term" value="F:metal ion binding"/>
    <property type="evidence" value="ECO:0007669"/>
    <property type="project" value="UniProtKB-KW"/>
</dbReference>
<reference evidence="13 14" key="1">
    <citation type="submission" date="2017-10" db="EMBL/GenBank/DDBJ databases">
        <title>Draft genome of Lysinibacillus fusiformis strain Juneja, a laboratory-derived pathogen of Drosophila melanogaster.</title>
        <authorList>
            <person name="Smith B.R."/>
            <person name="Unckless R.L."/>
        </authorList>
    </citation>
    <scope>NUCLEOTIDE SEQUENCE [LARGE SCALE GENOMIC DNA]</scope>
    <source>
        <strain evidence="13 14">Juneja</strain>
    </source>
</reference>
<keyword evidence="6 9" id="KW-0119">Carbohydrate metabolism</keyword>
<dbReference type="InterPro" id="IPR032466">
    <property type="entry name" value="Metal_Hydrolase"/>
</dbReference>
<dbReference type="AlphaFoldDB" id="A0A2I0V1D1"/>
<dbReference type="GO" id="GO:0006046">
    <property type="term" value="P:N-acetylglucosamine catabolic process"/>
    <property type="evidence" value="ECO:0007669"/>
    <property type="project" value="TreeGrafter"/>
</dbReference>
<dbReference type="GO" id="GO:0008448">
    <property type="term" value="F:N-acetylglucosamine-6-phosphate deacetylase activity"/>
    <property type="evidence" value="ECO:0007669"/>
    <property type="project" value="UniProtKB-EC"/>
</dbReference>
<sequence length="411" mass="45343">MNEHIIGIDNYTFWRAFIKRLEVISLKDTLLISNVRIINPDDQPFKGDVYIEDGKIIQIGQCLSRKAVQRIDGQNHDWLLLPGYIDMHIHGSAGHDTMDASPLALHEIAQSLVQEGVTGFLATTMTQTIAKIESALVNVAQFEQQEGEAVLLGIHVEGPFVSKIRAGAQPEEYMISPTIEQFANWQKMSCYRIKQITVAPEIEGGFTFLEALKNFNVIPSIGHSDATIEEVHQAVSLGISQATHLYNQMRPFHHRDPGVVGGVLLEDNIKVELIVDCVHSHPQAVKLAYRTKGAKGIILITDAMRAKGLQYGEYDLGGQTVYVSEKGAHLANGALAGSVLTMEQAVKNMKAITNCSLQEIVAMSSTNAAEQLQLPMKGRIEEGFDADFVLLDQQLNVQKTICRGKVVFEKS</sequence>
<comment type="similarity">
    <text evidence="1 9">Belongs to the metallo-dependent hydrolases superfamily. NagA family.</text>
</comment>
<dbReference type="Pfam" id="PF01979">
    <property type="entry name" value="Amidohydro_1"/>
    <property type="match status" value="1"/>
</dbReference>
<evidence type="ECO:0000256" key="1">
    <source>
        <dbReference type="ARBA" id="ARBA00010716"/>
    </source>
</evidence>
<dbReference type="NCBIfam" id="TIGR00221">
    <property type="entry name" value="nagA"/>
    <property type="match status" value="1"/>
</dbReference>
<feature type="binding site" evidence="11">
    <location>
        <position position="223"/>
    </location>
    <ligand>
        <name>Zn(2+)</name>
        <dbReference type="ChEBI" id="CHEBI:29105"/>
    </ligand>
</feature>
<evidence type="ECO:0000313" key="14">
    <source>
        <dbReference type="Proteomes" id="UP000234956"/>
    </source>
</evidence>
<feature type="binding site" evidence="11">
    <location>
        <position position="157"/>
    </location>
    <ligand>
        <name>Zn(2+)</name>
        <dbReference type="ChEBI" id="CHEBI:29105"/>
    </ligand>
</feature>
<dbReference type="CDD" id="cd00854">
    <property type="entry name" value="NagA"/>
    <property type="match status" value="1"/>
</dbReference>
<evidence type="ECO:0000313" key="13">
    <source>
        <dbReference type="EMBL" id="PKU52118.1"/>
    </source>
</evidence>
<feature type="active site" description="Proton donor/acceptor" evidence="10">
    <location>
        <position position="302"/>
    </location>
</feature>
<feature type="domain" description="Amidohydrolase-related" evidence="12">
    <location>
        <begin position="80"/>
        <end position="407"/>
    </location>
</feature>
<evidence type="ECO:0000256" key="9">
    <source>
        <dbReference type="PIRNR" id="PIRNR038994"/>
    </source>
</evidence>
<comment type="pathway">
    <text evidence="8">Amino-sugar metabolism; N-acetylneuraminate degradation; D-fructose 6-phosphate from N-acetylneuraminate: step 4/5.</text>
</comment>
<evidence type="ECO:0000256" key="4">
    <source>
        <dbReference type="ARBA" id="ARBA00022723"/>
    </source>
</evidence>
<dbReference type="EMBL" id="PDFK01000002">
    <property type="protein sequence ID" value="PKU52118.1"/>
    <property type="molecule type" value="Genomic_DNA"/>
</dbReference>
<dbReference type="EC" id="3.5.1.25" evidence="2"/>
<keyword evidence="5 9" id="KW-0378">Hydrolase</keyword>
<comment type="caution">
    <text evidence="13">The sequence shown here is derived from an EMBL/GenBank/DDBJ whole genome shotgun (WGS) entry which is preliminary data.</text>
</comment>